<keyword evidence="4" id="KW-1185">Reference proteome</keyword>
<evidence type="ECO:0000259" key="1">
    <source>
        <dbReference type="Pfam" id="PF07238"/>
    </source>
</evidence>
<protein>
    <submittedName>
        <fullName evidence="3">Type IV pilus assembly PilZ</fullName>
    </submittedName>
</protein>
<reference evidence="4" key="1">
    <citation type="submission" date="2007-10" db="EMBL/GenBank/DDBJ databases">
        <title>Complete genome of Alkaliphilus oremlandii OhILAs.</title>
        <authorList>
            <person name="Copeland A."/>
            <person name="Lucas S."/>
            <person name="Lapidus A."/>
            <person name="Barry K."/>
            <person name="Detter J.C."/>
            <person name="Glavina del Rio T."/>
            <person name="Hammon N."/>
            <person name="Israni S."/>
            <person name="Dalin E."/>
            <person name="Tice H."/>
            <person name="Pitluck S."/>
            <person name="Chain P."/>
            <person name="Malfatti S."/>
            <person name="Shin M."/>
            <person name="Vergez L."/>
            <person name="Schmutz J."/>
            <person name="Larimer F."/>
            <person name="Land M."/>
            <person name="Hauser L."/>
            <person name="Kyrpides N."/>
            <person name="Mikhailova N."/>
            <person name="Stolz J.F."/>
            <person name="Dawson A."/>
            <person name="Fisher E."/>
            <person name="Crable B."/>
            <person name="Perera E."/>
            <person name="Lisak J."/>
            <person name="Ranganathan M."/>
            <person name="Basu P."/>
            <person name="Richardson P."/>
        </authorList>
    </citation>
    <scope>NUCLEOTIDE SEQUENCE [LARGE SCALE GENOMIC DNA]</scope>
    <source>
        <strain evidence="4">OhILAs</strain>
    </source>
</reference>
<gene>
    <name evidence="3" type="ordered locus">Clos_1504</name>
</gene>
<dbReference type="KEGG" id="aoe:Clos_1504"/>
<name>A8MHG0_ALKOO</name>
<proteinExistence type="predicted"/>
<dbReference type="SUPFAM" id="SSF141371">
    <property type="entry name" value="PilZ domain-like"/>
    <property type="match status" value="1"/>
</dbReference>
<dbReference type="RefSeq" id="WP_012159359.1">
    <property type="nucleotide sequence ID" value="NC_009922.1"/>
</dbReference>
<dbReference type="Proteomes" id="UP000000269">
    <property type="component" value="Chromosome"/>
</dbReference>
<feature type="domain" description="PilZ" evidence="1">
    <location>
        <begin position="102"/>
        <end position="207"/>
    </location>
</feature>
<dbReference type="Pfam" id="PF12945">
    <property type="entry name" value="PilZNR"/>
    <property type="match status" value="1"/>
</dbReference>
<dbReference type="eggNOG" id="COG5581">
    <property type="taxonomic scope" value="Bacteria"/>
</dbReference>
<dbReference type="GO" id="GO:0035438">
    <property type="term" value="F:cyclic-di-GMP binding"/>
    <property type="evidence" value="ECO:0007669"/>
    <property type="project" value="InterPro"/>
</dbReference>
<accession>A8MHG0</accession>
<dbReference type="STRING" id="350688.Clos_1504"/>
<dbReference type="OrthoDB" id="9783080at2"/>
<dbReference type="InterPro" id="IPR009926">
    <property type="entry name" value="T3SS_YcgR_PilZN"/>
</dbReference>
<evidence type="ECO:0000313" key="3">
    <source>
        <dbReference type="EMBL" id="ABW19047.1"/>
    </source>
</evidence>
<evidence type="ECO:0000259" key="2">
    <source>
        <dbReference type="Pfam" id="PF12945"/>
    </source>
</evidence>
<dbReference type="Pfam" id="PF07238">
    <property type="entry name" value="PilZ"/>
    <property type="match status" value="1"/>
</dbReference>
<dbReference type="AlphaFoldDB" id="A8MHG0"/>
<sequence>MNIFSELKIGDKMSLDITQKYINQDVSSMLTTQLIDMDDYYLYISPPAYKGKKFSLMEGQLVNLFFYRKSGVYSFEAKVVKKINEELVTFVLEPTSSIERIQRRNYYRLPIVLPCVLKKQENDKVVEYSCVSKDLSGGGIKLICKQEINLDENIVVTIKIHEEQMIAIKGKVIRVVKGFEDNSYEISVEFKNVEGNHLDQIIAFIFEKQRLMRKKGLM</sequence>
<organism evidence="3 4">
    <name type="scientific">Alkaliphilus oremlandii (strain OhILAs)</name>
    <name type="common">Clostridium oremlandii (strain OhILAs)</name>
    <dbReference type="NCBI Taxonomy" id="350688"/>
    <lineage>
        <taxon>Bacteria</taxon>
        <taxon>Bacillati</taxon>
        <taxon>Bacillota</taxon>
        <taxon>Clostridia</taxon>
        <taxon>Peptostreptococcales</taxon>
        <taxon>Natronincolaceae</taxon>
        <taxon>Alkaliphilus</taxon>
    </lineage>
</organism>
<dbReference type="HOGENOM" id="CLU_086342_0_0_9"/>
<dbReference type="EMBL" id="CP000853">
    <property type="protein sequence ID" value="ABW19047.1"/>
    <property type="molecule type" value="Genomic_DNA"/>
</dbReference>
<feature type="domain" description="Type III secretion system flagellar brake protein YcgR PilZN" evidence="2">
    <location>
        <begin position="8"/>
        <end position="93"/>
    </location>
</feature>
<dbReference type="Gene3D" id="2.40.10.220">
    <property type="entry name" value="predicted glycosyltransferase like domains"/>
    <property type="match status" value="1"/>
</dbReference>
<dbReference type="InterPro" id="IPR009875">
    <property type="entry name" value="PilZ_domain"/>
</dbReference>
<evidence type="ECO:0000313" key="4">
    <source>
        <dbReference type="Proteomes" id="UP000000269"/>
    </source>
</evidence>